<sequence length="170" mass="18368">MTRLLFSASLATTLLAPSAFALDLSAALGTTAQGELTYRLGMSRDWNRQWLASETGSLTGYWDAGYTHWSAGEHRAAHTLSFSPVFVYQFTGEGARPFIEAGVGVSLFSSTRVGHRNMSSGFHFEDRLGAGVQLASGTRLGVRAIHYSNAGLKMPNEGIESYALFISQPL</sequence>
<comment type="caution">
    <text evidence="4">The sequence shown here is derived from an EMBL/GenBank/DDBJ whole genome shotgun (WGS) entry which is preliminary data.</text>
</comment>
<dbReference type="PIRSF" id="PIRSF029681">
    <property type="entry name" value="PagL"/>
    <property type="match status" value="1"/>
</dbReference>
<accession>A0A0B3BYG9</accession>
<feature type="site" description="Critical for activity" evidence="2">
    <location>
        <position position="149"/>
    </location>
</feature>
<evidence type="ECO:0000256" key="3">
    <source>
        <dbReference type="SAM" id="SignalP"/>
    </source>
</evidence>
<proteinExistence type="predicted"/>
<reference evidence="4 5" key="1">
    <citation type="submission" date="2014-11" db="EMBL/GenBank/DDBJ databases">
        <title>Genome sequence of Pseudomonas tuomuerensis JCM 14085.</title>
        <authorList>
            <person name="Shin S.-K."/>
            <person name="Yi H."/>
        </authorList>
    </citation>
    <scope>NUCLEOTIDE SEQUENCE [LARGE SCALE GENOMIC DNA]</scope>
    <source>
        <strain evidence="4 5">JCM 14085</strain>
    </source>
</reference>
<dbReference type="AlphaFoldDB" id="A0A0B3BYG9"/>
<keyword evidence="5" id="KW-1185">Reference proteome</keyword>
<feature type="active site" description="Charge relay system" evidence="1">
    <location>
        <position position="148"/>
    </location>
</feature>
<dbReference type="OrthoDB" id="9797122at2"/>
<name>A0A0B3BYG9_9PSED</name>
<keyword evidence="3" id="KW-0732">Signal</keyword>
<dbReference type="EMBL" id="JTAK01000001">
    <property type="protein sequence ID" value="KHO66111.1"/>
    <property type="molecule type" value="Genomic_DNA"/>
</dbReference>
<feature type="active site" description="Charge relay system" evidence="1">
    <location>
        <position position="146"/>
    </location>
</feature>
<dbReference type="InterPro" id="IPR011250">
    <property type="entry name" value="OMP/PagP_B-barrel"/>
</dbReference>
<organism evidence="4 5">
    <name type="scientific">Pseudomonas flexibilis</name>
    <dbReference type="NCBI Taxonomy" id="706570"/>
    <lineage>
        <taxon>Bacteria</taxon>
        <taxon>Pseudomonadati</taxon>
        <taxon>Pseudomonadota</taxon>
        <taxon>Gammaproteobacteria</taxon>
        <taxon>Pseudomonadales</taxon>
        <taxon>Pseudomonadaceae</taxon>
        <taxon>Pseudomonas</taxon>
    </lineage>
</organism>
<feature type="signal peptide" evidence="3">
    <location>
        <begin position="1"/>
        <end position="21"/>
    </location>
</feature>
<protein>
    <submittedName>
        <fullName evidence="4">Aldehyde dehydrogenase</fullName>
    </submittedName>
</protein>
<dbReference type="InterPro" id="IPR018550">
    <property type="entry name" value="Lipid-A_deacylase-rel"/>
</dbReference>
<evidence type="ECO:0000256" key="2">
    <source>
        <dbReference type="PIRSR" id="PIRSR029681-2"/>
    </source>
</evidence>
<dbReference type="RefSeq" id="WP_027590050.1">
    <property type="nucleotide sequence ID" value="NZ_FMUP01000008.1"/>
</dbReference>
<dbReference type="Gene3D" id="2.40.160.20">
    <property type="match status" value="1"/>
</dbReference>
<evidence type="ECO:0000313" key="4">
    <source>
        <dbReference type="EMBL" id="KHO66111.1"/>
    </source>
</evidence>
<feature type="active site" description="Charge relay system" evidence="1">
    <location>
        <position position="160"/>
    </location>
</feature>
<evidence type="ECO:0000313" key="5">
    <source>
        <dbReference type="Proteomes" id="UP000030980"/>
    </source>
</evidence>
<gene>
    <name evidence="4" type="ORF">PT85_00540</name>
</gene>
<dbReference type="SUPFAM" id="SSF56925">
    <property type="entry name" value="OMPA-like"/>
    <property type="match status" value="1"/>
</dbReference>
<dbReference type="STRING" id="706570.PT85_00540"/>
<evidence type="ECO:0000256" key="1">
    <source>
        <dbReference type="PIRSR" id="PIRSR029681-1"/>
    </source>
</evidence>
<dbReference type="Proteomes" id="UP000030980">
    <property type="component" value="Unassembled WGS sequence"/>
</dbReference>
<dbReference type="Pfam" id="PF09411">
    <property type="entry name" value="PagL"/>
    <property type="match status" value="1"/>
</dbReference>
<feature type="chain" id="PRO_5002081161" evidence="3">
    <location>
        <begin position="22"/>
        <end position="170"/>
    </location>
</feature>